<keyword evidence="2" id="KW-0732">Signal</keyword>
<dbReference type="GO" id="GO:0031012">
    <property type="term" value="C:extracellular matrix"/>
    <property type="evidence" value="ECO:0007669"/>
    <property type="project" value="TreeGrafter"/>
</dbReference>
<dbReference type="PANTHER" id="PTHR10900:SF124">
    <property type="entry name" value="FI05614P"/>
    <property type="match status" value="1"/>
</dbReference>
<dbReference type="PANTHER" id="PTHR10900">
    <property type="entry name" value="PERIOSTIN-RELATED"/>
    <property type="match status" value="1"/>
</dbReference>
<evidence type="ECO:0000256" key="2">
    <source>
        <dbReference type="SAM" id="SignalP"/>
    </source>
</evidence>
<dbReference type="PROSITE" id="PS50213">
    <property type="entry name" value="FAS1"/>
    <property type="match status" value="2"/>
</dbReference>
<evidence type="ECO:0000313" key="4">
    <source>
        <dbReference type="EMBL" id="CAG9799046.1"/>
    </source>
</evidence>
<reference evidence="4" key="2">
    <citation type="submission" date="2022-10" db="EMBL/GenBank/DDBJ databases">
        <authorList>
            <consortium name="ENA_rothamsted_submissions"/>
            <consortium name="culmorum"/>
            <person name="King R."/>
        </authorList>
    </citation>
    <scope>NUCLEOTIDE SEQUENCE</scope>
</reference>
<feature type="domain" description="FAS1" evidence="3">
    <location>
        <begin position="374"/>
        <end position="506"/>
    </location>
</feature>
<dbReference type="Pfam" id="PF02469">
    <property type="entry name" value="Fasciclin"/>
    <property type="match status" value="2"/>
</dbReference>
<keyword evidence="5" id="KW-1185">Reference proteome</keyword>
<dbReference type="InterPro" id="IPR036378">
    <property type="entry name" value="FAS1_dom_sf"/>
</dbReference>
<evidence type="ECO:0000256" key="1">
    <source>
        <dbReference type="SAM" id="MobiDB-lite"/>
    </source>
</evidence>
<dbReference type="GO" id="GO:0007155">
    <property type="term" value="P:cell adhesion"/>
    <property type="evidence" value="ECO:0007669"/>
    <property type="project" value="TreeGrafter"/>
</dbReference>
<feature type="region of interest" description="Disordered" evidence="1">
    <location>
        <begin position="521"/>
        <end position="541"/>
    </location>
</feature>
<name>A0A9N9RL57_9DIPT</name>
<feature type="domain" description="FAS1" evidence="3">
    <location>
        <begin position="194"/>
        <end position="341"/>
    </location>
</feature>
<dbReference type="Proteomes" id="UP001153620">
    <property type="component" value="Chromosome 1"/>
</dbReference>
<feature type="compositionally biased region" description="Basic and acidic residues" evidence="1">
    <location>
        <begin position="521"/>
        <end position="534"/>
    </location>
</feature>
<reference evidence="4" key="1">
    <citation type="submission" date="2022-01" db="EMBL/GenBank/DDBJ databases">
        <authorList>
            <person name="King R."/>
        </authorList>
    </citation>
    <scope>NUCLEOTIDE SEQUENCE</scope>
</reference>
<dbReference type="InterPro" id="IPR000782">
    <property type="entry name" value="FAS1_domain"/>
</dbReference>
<evidence type="ECO:0000259" key="3">
    <source>
        <dbReference type="PROSITE" id="PS50213"/>
    </source>
</evidence>
<feature type="chain" id="PRO_5040168451" description="FAS1 domain-containing protein" evidence="2">
    <location>
        <begin position="20"/>
        <end position="622"/>
    </location>
</feature>
<dbReference type="EMBL" id="OU895877">
    <property type="protein sequence ID" value="CAG9799046.1"/>
    <property type="molecule type" value="Genomic_DNA"/>
</dbReference>
<dbReference type="InterPro" id="IPR050904">
    <property type="entry name" value="Adhesion/Biosynth-related"/>
</dbReference>
<dbReference type="AlphaFoldDB" id="A0A9N9RL57"/>
<accession>A0A9N9RL57</accession>
<proteinExistence type="predicted"/>
<evidence type="ECO:0000313" key="5">
    <source>
        <dbReference type="Proteomes" id="UP001153620"/>
    </source>
</evidence>
<organism evidence="4 5">
    <name type="scientific">Chironomus riparius</name>
    <dbReference type="NCBI Taxonomy" id="315576"/>
    <lineage>
        <taxon>Eukaryota</taxon>
        <taxon>Metazoa</taxon>
        <taxon>Ecdysozoa</taxon>
        <taxon>Arthropoda</taxon>
        <taxon>Hexapoda</taxon>
        <taxon>Insecta</taxon>
        <taxon>Pterygota</taxon>
        <taxon>Neoptera</taxon>
        <taxon>Endopterygota</taxon>
        <taxon>Diptera</taxon>
        <taxon>Nematocera</taxon>
        <taxon>Chironomoidea</taxon>
        <taxon>Chironomidae</taxon>
        <taxon>Chironominae</taxon>
        <taxon>Chironomus</taxon>
    </lineage>
</organism>
<feature type="signal peptide" evidence="2">
    <location>
        <begin position="1"/>
        <end position="19"/>
    </location>
</feature>
<sequence>MRQRLIALLFLVLIDISISSEVQKNNEKRLINSEVLNKKLLPDVKHLMKDNIDGNRQKFLHLLNDLEVDGYKFVNDAPFTIIIPNMNFDIQTIDKSSLQQFVFEHIIPGTQIKALKNGEIYGNMNHNTIEIKSLTPDKWTVNDANVLKFNSITAKLISFVEIDGYLNDRKNNNAKRNIQDHNSYNEPQKLVQKDVNKSDATSKGNKVGLLQNYLSTMKSGTKVFQHFLSTSNLSQILEDTSVSYIILVPSDSAFQRWHPIDWGFYPFSVPEFTEDIMRNHVIPQKQQFNLKLIDKEHKMKTLGGEIVVFNNQPIATVNNVSIMSNATLANGNDVFIISEVLFMTDSKVSKLHQQNKDKETPPLLAFPWFGSQFLSHAFLALERDNRFTQITRFFHFAEIIASSIVGSNYTFFVPFDDAFEKYGFDQLPDTTISSKKFVSMILNHFVKGRLYDRDLTNDAVFDTVGGKTLKITRDSSDRVFVNGAKIVESEVFVYNLGTMFYIDDIFFPEILEKDYKLVTQPTKDREDREDHEDRESSEDFFTTEMPNIMEQQEKLTTKTNREPTTSEHHSVLQALLTTRADVEFVPSAFSEFAEEVEDFSNAEVFITPKALPSRLISAPPKK</sequence>
<dbReference type="GO" id="GO:0030198">
    <property type="term" value="P:extracellular matrix organization"/>
    <property type="evidence" value="ECO:0007669"/>
    <property type="project" value="TreeGrafter"/>
</dbReference>
<gene>
    <name evidence="4" type="ORF">CHIRRI_LOCUS2021</name>
</gene>
<dbReference type="SUPFAM" id="SSF82153">
    <property type="entry name" value="FAS1 domain"/>
    <property type="match status" value="2"/>
</dbReference>
<dbReference type="GO" id="GO:0005615">
    <property type="term" value="C:extracellular space"/>
    <property type="evidence" value="ECO:0007669"/>
    <property type="project" value="TreeGrafter"/>
</dbReference>
<dbReference type="SMART" id="SM00554">
    <property type="entry name" value="FAS1"/>
    <property type="match status" value="2"/>
</dbReference>
<protein>
    <recommendedName>
        <fullName evidence="3">FAS1 domain-containing protein</fullName>
    </recommendedName>
</protein>
<dbReference type="FunFam" id="2.30.180.10:FF:000037">
    <property type="entry name" value="Uncharacterized protein, isoform A"/>
    <property type="match status" value="1"/>
</dbReference>
<dbReference type="GO" id="GO:0050839">
    <property type="term" value="F:cell adhesion molecule binding"/>
    <property type="evidence" value="ECO:0007669"/>
    <property type="project" value="TreeGrafter"/>
</dbReference>
<dbReference type="OrthoDB" id="286301at2759"/>
<dbReference type="Gene3D" id="2.30.180.10">
    <property type="entry name" value="FAS1 domain"/>
    <property type="match status" value="2"/>
</dbReference>